<organism evidence="3 4">
    <name type="scientific">Cytospora chrysosperma</name>
    <name type="common">Cytospora canker fungus</name>
    <name type="synonym">Sphaeria chrysosperma</name>
    <dbReference type="NCBI Taxonomy" id="252740"/>
    <lineage>
        <taxon>Eukaryota</taxon>
        <taxon>Fungi</taxon>
        <taxon>Dikarya</taxon>
        <taxon>Ascomycota</taxon>
        <taxon>Pezizomycotina</taxon>
        <taxon>Sordariomycetes</taxon>
        <taxon>Sordariomycetidae</taxon>
        <taxon>Diaporthales</taxon>
        <taxon>Cytosporaceae</taxon>
        <taxon>Cytospora</taxon>
    </lineage>
</organism>
<dbReference type="OrthoDB" id="20198at2759"/>
<comment type="caution">
    <text evidence="3">The sequence shown here is derived from an EMBL/GenBank/DDBJ whole genome shotgun (WGS) entry which is preliminary data.</text>
</comment>
<evidence type="ECO:0000256" key="1">
    <source>
        <dbReference type="SAM" id="MobiDB-lite"/>
    </source>
</evidence>
<keyword evidence="4" id="KW-1185">Reference proteome</keyword>
<evidence type="ECO:0000313" key="4">
    <source>
        <dbReference type="Proteomes" id="UP000284375"/>
    </source>
</evidence>
<dbReference type="InterPro" id="IPR039454">
    <property type="entry name" value="OM14"/>
</dbReference>
<dbReference type="STRING" id="252740.A0A423WG06"/>
<gene>
    <name evidence="3" type="ORF">VSDG_02401</name>
</gene>
<feature type="region of interest" description="Disordered" evidence="1">
    <location>
        <begin position="1"/>
        <end position="40"/>
    </location>
</feature>
<sequence>MEYMSSYADVAASGPKQTYEERAAPQPPQIVPNESANMSTGSLIDVDSQSVRTVPSDFMEQDIQTETQAARLQQEEDAATAHDKAKKKKEAAKNKAKKADNWLTSQIASLSEGQSSSIVIANLAAVVGLGAVLGYKAWGLHERGQFSWKTAGLGAGIVATVGVFESVFAQYFNKARGNKSS</sequence>
<dbReference type="GO" id="GO:0005741">
    <property type="term" value="C:mitochondrial outer membrane"/>
    <property type="evidence" value="ECO:0007669"/>
    <property type="project" value="InterPro"/>
</dbReference>
<keyword evidence="2" id="KW-0472">Membrane</keyword>
<reference evidence="3 4" key="1">
    <citation type="submission" date="2015-09" db="EMBL/GenBank/DDBJ databases">
        <title>Host preference determinants of Valsa canker pathogens revealed by comparative genomics.</title>
        <authorList>
            <person name="Yin Z."/>
            <person name="Huang L."/>
        </authorList>
    </citation>
    <scope>NUCLEOTIDE SEQUENCE [LARGE SCALE GENOMIC DNA]</scope>
    <source>
        <strain evidence="3 4">YSFL</strain>
    </source>
</reference>
<dbReference type="GO" id="GO:1990593">
    <property type="term" value="F:nascent polypeptide-associated complex binding"/>
    <property type="evidence" value="ECO:0007669"/>
    <property type="project" value="InterPro"/>
</dbReference>
<dbReference type="PANTHER" id="PTHR38402:SF1">
    <property type="entry name" value="MITOCHONDRIAL OUTER MEMBRANE PROTEIN OM14"/>
    <property type="match status" value="1"/>
</dbReference>
<name>A0A423WG06_CYTCH</name>
<evidence type="ECO:0000256" key="2">
    <source>
        <dbReference type="SAM" id="Phobius"/>
    </source>
</evidence>
<dbReference type="AlphaFoldDB" id="A0A423WG06"/>
<proteinExistence type="predicted"/>
<feature type="region of interest" description="Disordered" evidence="1">
    <location>
        <begin position="62"/>
        <end position="99"/>
    </location>
</feature>
<keyword evidence="2" id="KW-1133">Transmembrane helix</keyword>
<feature type="transmembrane region" description="Helical" evidence="2">
    <location>
        <begin position="150"/>
        <end position="172"/>
    </location>
</feature>
<dbReference type="EMBL" id="LJZO01000005">
    <property type="protein sequence ID" value="ROW02191.1"/>
    <property type="molecule type" value="Genomic_DNA"/>
</dbReference>
<accession>A0A423WG06</accession>
<dbReference type="PANTHER" id="PTHR38402">
    <property type="entry name" value="MITOCHONDRIAL OUTER MEMBRANE PROTEIN OM14"/>
    <property type="match status" value="1"/>
</dbReference>
<evidence type="ECO:0000313" key="3">
    <source>
        <dbReference type="EMBL" id="ROW02191.1"/>
    </source>
</evidence>
<dbReference type="GO" id="GO:0006626">
    <property type="term" value="P:protein targeting to mitochondrion"/>
    <property type="evidence" value="ECO:0007669"/>
    <property type="project" value="TreeGrafter"/>
</dbReference>
<feature type="compositionally biased region" description="Polar residues" evidence="1">
    <location>
        <begin position="62"/>
        <end position="71"/>
    </location>
</feature>
<keyword evidence="2" id="KW-0812">Transmembrane</keyword>
<protein>
    <submittedName>
        <fullName evidence="3">Uncharacterized protein</fullName>
    </submittedName>
</protein>
<feature type="transmembrane region" description="Helical" evidence="2">
    <location>
        <begin position="118"/>
        <end position="138"/>
    </location>
</feature>
<dbReference type="Proteomes" id="UP000284375">
    <property type="component" value="Unassembled WGS sequence"/>
</dbReference>